<accession>A0AA40EG56</accession>
<dbReference type="GO" id="GO:0031176">
    <property type="term" value="F:endo-1,4-beta-xylanase activity"/>
    <property type="evidence" value="ECO:0007669"/>
    <property type="project" value="UniProtKB-UniRule"/>
</dbReference>
<name>A0AA40EG56_9PEZI</name>
<dbReference type="Gene3D" id="2.60.120.180">
    <property type="match status" value="1"/>
</dbReference>
<dbReference type="PRINTS" id="PR00911">
    <property type="entry name" value="GLHYDRLASE11"/>
</dbReference>
<feature type="active site" description="Proton donor" evidence="11">
    <location>
        <position position="204"/>
    </location>
</feature>
<dbReference type="AlphaFoldDB" id="A0AA40EG56"/>
<evidence type="ECO:0000256" key="9">
    <source>
        <dbReference type="ARBA" id="ARBA00023295"/>
    </source>
</evidence>
<dbReference type="Pfam" id="PF00457">
    <property type="entry name" value="Glyco_hydro_11"/>
    <property type="match status" value="1"/>
</dbReference>
<protein>
    <recommendedName>
        <fullName evidence="4 11">Endo-1,4-beta-xylanase</fullName>
        <ecNumber evidence="4 11">3.2.1.8</ecNumber>
    </recommendedName>
</protein>
<sequence>MVKISSFLSGLAIPGTLAAVIGPQHDDEPELMALQRRQGAGYFQNWSEGNSNIRCQQRGNGFSANWNSKGGFVCGLGWRGSGSRVIKYSGTYEAKGPGYLAVYGWTKNPLIEYYILDSYAELAPNEPWTKKGNFTIDGEGTFTVYTSQRVNKPSIEGTRTFMQYWSVRTEKRVGGTISTQKHFNEWKKYNMNLGNHDYVVLAVEGYTATGGSGSSGSSTLTLS</sequence>
<evidence type="ECO:0000256" key="1">
    <source>
        <dbReference type="ARBA" id="ARBA00000681"/>
    </source>
</evidence>
<keyword evidence="10 11" id="KW-0624">Polysaccharide degradation</keyword>
<comment type="catalytic activity">
    <reaction evidence="1 11 12">
        <text>Endohydrolysis of (1-&gt;4)-beta-D-xylosidic linkages in xylans.</text>
        <dbReference type="EC" id="3.2.1.8"/>
    </reaction>
</comment>
<evidence type="ECO:0000256" key="11">
    <source>
        <dbReference type="PROSITE-ProRule" id="PRU01097"/>
    </source>
</evidence>
<feature type="signal peptide" evidence="13">
    <location>
        <begin position="1"/>
        <end position="18"/>
    </location>
</feature>
<evidence type="ECO:0000256" key="6">
    <source>
        <dbReference type="ARBA" id="ARBA00022729"/>
    </source>
</evidence>
<evidence type="ECO:0000313" key="16">
    <source>
        <dbReference type="Proteomes" id="UP001172155"/>
    </source>
</evidence>
<dbReference type="InterPro" id="IPR033123">
    <property type="entry name" value="GH11_dom"/>
</dbReference>
<keyword evidence="6 13" id="KW-0732">Signal</keyword>
<keyword evidence="5 11" id="KW-0858">Xylan degradation</keyword>
<comment type="similarity">
    <text evidence="3 11 12">Belongs to the glycosyl hydrolase 11 (cellulase G) family.</text>
</comment>
<dbReference type="PROSITE" id="PS00776">
    <property type="entry name" value="GH11_1"/>
    <property type="match status" value="1"/>
</dbReference>
<dbReference type="EMBL" id="JAUKUD010000007">
    <property type="protein sequence ID" value="KAK0738710.1"/>
    <property type="molecule type" value="Genomic_DNA"/>
</dbReference>
<dbReference type="InterPro" id="IPR013319">
    <property type="entry name" value="GH11/12"/>
</dbReference>
<dbReference type="Proteomes" id="UP001172155">
    <property type="component" value="Unassembled WGS sequence"/>
</dbReference>
<reference evidence="15" key="1">
    <citation type="submission" date="2023-06" db="EMBL/GenBank/DDBJ databases">
        <title>Genome-scale phylogeny and comparative genomics of the fungal order Sordariales.</title>
        <authorList>
            <consortium name="Lawrence Berkeley National Laboratory"/>
            <person name="Hensen N."/>
            <person name="Bonometti L."/>
            <person name="Westerberg I."/>
            <person name="Brannstrom I.O."/>
            <person name="Guillou S."/>
            <person name="Cros-Aarteil S."/>
            <person name="Calhoun S."/>
            <person name="Haridas S."/>
            <person name="Kuo A."/>
            <person name="Mondo S."/>
            <person name="Pangilinan J."/>
            <person name="Riley R."/>
            <person name="LaButti K."/>
            <person name="Andreopoulos B."/>
            <person name="Lipzen A."/>
            <person name="Chen C."/>
            <person name="Yanf M."/>
            <person name="Daum C."/>
            <person name="Ng V."/>
            <person name="Clum A."/>
            <person name="Steindorff A."/>
            <person name="Ohm R."/>
            <person name="Martin F."/>
            <person name="Silar P."/>
            <person name="Natvig D."/>
            <person name="Lalanne C."/>
            <person name="Gautier V."/>
            <person name="Ament-velasquez S.L."/>
            <person name="Kruys A."/>
            <person name="Hutchinson M.I."/>
            <person name="Powell A.J."/>
            <person name="Barry K."/>
            <person name="Miller A.N."/>
            <person name="Grigoriev I.V."/>
            <person name="Debuchy R."/>
            <person name="Gladieux P."/>
            <person name="Thoren M.H."/>
            <person name="Johannesson H."/>
        </authorList>
    </citation>
    <scope>NUCLEOTIDE SEQUENCE</scope>
    <source>
        <strain evidence="15">SMH3187-1</strain>
    </source>
</reference>
<dbReference type="PANTHER" id="PTHR46828:SF2">
    <property type="entry name" value="ENDO-1,4-BETA-XYLANASE A-RELATED"/>
    <property type="match status" value="1"/>
</dbReference>
<evidence type="ECO:0000256" key="12">
    <source>
        <dbReference type="RuleBase" id="RU362015"/>
    </source>
</evidence>
<evidence type="ECO:0000256" key="8">
    <source>
        <dbReference type="ARBA" id="ARBA00023277"/>
    </source>
</evidence>
<feature type="active site" description="Nucleophile" evidence="11">
    <location>
        <position position="112"/>
    </location>
</feature>
<dbReference type="EC" id="3.2.1.8" evidence="4 11"/>
<evidence type="ECO:0000256" key="10">
    <source>
        <dbReference type="ARBA" id="ARBA00023326"/>
    </source>
</evidence>
<dbReference type="SUPFAM" id="SSF49899">
    <property type="entry name" value="Concanavalin A-like lectins/glucanases"/>
    <property type="match status" value="1"/>
</dbReference>
<feature type="domain" description="GH11" evidence="14">
    <location>
        <begin position="29"/>
        <end position="217"/>
    </location>
</feature>
<evidence type="ECO:0000259" key="14">
    <source>
        <dbReference type="PROSITE" id="PS51761"/>
    </source>
</evidence>
<feature type="chain" id="PRO_5041248890" description="Endo-1,4-beta-xylanase" evidence="13">
    <location>
        <begin position="19"/>
        <end position="223"/>
    </location>
</feature>
<dbReference type="GO" id="GO:0045493">
    <property type="term" value="P:xylan catabolic process"/>
    <property type="evidence" value="ECO:0007669"/>
    <property type="project" value="UniProtKB-UniRule"/>
</dbReference>
<evidence type="ECO:0000256" key="5">
    <source>
        <dbReference type="ARBA" id="ARBA00022651"/>
    </source>
</evidence>
<keyword evidence="7 11" id="KW-0378">Hydrolase</keyword>
<evidence type="ECO:0000256" key="13">
    <source>
        <dbReference type="SAM" id="SignalP"/>
    </source>
</evidence>
<evidence type="ECO:0000256" key="3">
    <source>
        <dbReference type="ARBA" id="ARBA00007792"/>
    </source>
</evidence>
<dbReference type="PROSITE" id="PS51761">
    <property type="entry name" value="GH11_3"/>
    <property type="match status" value="1"/>
</dbReference>
<evidence type="ECO:0000256" key="4">
    <source>
        <dbReference type="ARBA" id="ARBA00012590"/>
    </source>
</evidence>
<comment type="pathway">
    <text evidence="2 11 12">Glycan degradation; xylan degradation.</text>
</comment>
<gene>
    <name evidence="15" type="ORF">B0T18DRAFT_376611</name>
</gene>
<dbReference type="InterPro" id="IPR001137">
    <property type="entry name" value="Glyco_hydro_11"/>
</dbReference>
<comment type="caution">
    <text evidence="15">The sequence shown here is derived from an EMBL/GenBank/DDBJ whole genome shotgun (WGS) entry which is preliminary data.</text>
</comment>
<keyword evidence="9 11" id="KW-0326">Glycosidase</keyword>
<dbReference type="InterPro" id="IPR018208">
    <property type="entry name" value="GH11_AS_1"/>
</dbReference>
<evidence type="ECO:0000313" key="15">
    <source>
        <dbReference type="EMBL" id="KAK0738710.1"/>
    </source>
</evidence>
<proteinExistence type="inferred from homology"/>
<dbReference type="InterPro" id="IPR013320">
    <property type="entry name" value="ConA-like_dom_sf"/>
</dbReference>
<keyword evidence="16" id="KW-1185">Reference proteome</keyword>
<organism evidence="15 16">
    <name type="scientific">Schizothecium vesticola</name>
    <dbReference type="NCBI Taxonomy" id="314040"/>
    <lineage>
        <taxon>Eukaryota</taxon>
        <taxon>Fungi</taxon>
        <taxon>Dikarya</taxon>
        <taxon>Ascomycota</taxon>
        <taxon>Pezizomycotina</taxon>
        <taxon>Sordariomycetes</taxon>
        <taxon>Sordariomycetidae</taxon>
        <taxon>Sordariales</taxon>
        <taxon>Schizotheciaceae</taxon>
        <taxon>Schizothecium</taxon>
    </lineage>
</organism>
<evidence type="ECO:0000256" key="2">
    <source>
        <dbReference type="ARBA" id="ARBA00004851"/>
    </source>
</evidence>
<dbReference type="PANTHER" id="PTHR46828">
    <property type="entry name" value="ENDO-1,4-BETA-XYLANASE A-RELATED"/>
    <property type="match status" value="1"/>
</dbReference>
<keyword evidence="8 11" id="KW-0119">Carbohydrate metabolism</keyword>
<evidence type="ECO:0000256" key="7">
    <source>
        <dbReference type="ARBA" id="ARBA00022801"/>
    </source>
</evidence>